<proteinExistence type="predicted"/>
<feature type="transmembrane region" description="Helical" evidence="1">
    <location>
        <begin position="58"/>
        <end position="74"/>
    </location>
</feature>
<dbReference type="Proteomes" id="UP000257136">
    <property type="component" value="Unassembled WGS sequence"/>
</dbReference>
<keyword evidence="1" id="KW-0472">Membrane</keyword>
<keyword evidence="1" id="KW-0812">Transmembrane</keyword>
<gene>
    <name evidence="2" type="ORF">C8P67_105318</name>
</gene>
<organism evidence="2 3">
    <name type="scientific">Flavobacterium aquicola</name>
    <dbReference type="NCBI Taxonomy" id="1682742"/>
    <lineage>
        <taxon>Bacteria</taxon>
        <taxon>Pseudomonadati</taxon>
        <taxon>Bacteroidota</taxon>
        <taxon>Flavobacteriia</taxon>
        <taxon>Flavobacteriales</taxon>
        <taxon>Flavobacteriaceae</taxon>
        <taxon>Flavobacterium</taxon>
    </lineage>
</organism>
<dbReference type="AlphaFoldDB" id="A0A3E0EPR4"/>
<keyword evidence="3" id="KW-1185">Reference proteome</keyword>
<comment type="caution">
    <text evidence="2">The sequence shown here is derived from an EMBL/GenBank/DDBJ whole genome shotgun (WGS) entry which is preliminary data.</text>
</comment>
<evidence type="ECO:0000313" key="3">
    <source>
        <dbReference type="Proteomes" id="UP000257136"/>
    </source>
</evidence>
<name>A0A3E0EPR4_9FLAO</name>
<protein>
    <submittedName>
        <fullName evidence="2">Uncharacterized protein</fullName>
    </submittedName>
</protein>
<dbReference type="RefSeq" id="WP_115813258.1">
    <property type="nucleotide sequence ID" value="NZ_QUNI01000005.1"/>
</dbReference>
<accession>A0A3E0EPR4</accession>
<evidence type="ECO:0000313" key="2">
    <source>
        <dbReference type="EMBL" id="REG99146.1"/>
    </source>
</evidence>
<evidence type="ECO:0000256" key="1">
    <source>
        <dbReference type="SAM" id="Phobius"/>
    </source>
</evidence>
<dbReference type="OrthoDB" id="1454273at2"/>
<dbReference type="EMBL" id="QUNI01000005">
    <property type="protein sequence ID" value="REG99146.1"/>
    <property type="molecule type" value="Genomic_DNA"/>
</dbReference>
<sequence length="187" mass="21360">MKIIKYLFAILFVLSGSGGLIKGSIIAGALLIILGILILPPISVELSQKIKFWNYRGFRYGMYTIFFLLIGATMKELPKRKKENPTEVSKISFSTAPKSEVKSKVKLVNFQKEEIQIDNSDFWNKFDPIVKERVYKMIKEKDCAGLQEEFNVTADNLDRLQASGRSGERNLDLMNFLEEQMKNLGCH</sequence>
<reference evidence="2 3" key="1">
    <citation type="submission" date="2018-08" db="EMBL/GenBank/DDBJ databases">
        <title>Genomic Encyclopedia of Archaeal and Bacterial Type Strains, Phase II (KMG-II): from individual species to whole genera.</title>
        <authorList>
            <person name="Goeker M."/>
        </authorList>
    </citation>
    <scope>NUCLEOTIDE SEQUENCE [LARGE SCALE GENOMIC DNA]</scope>
    <source>
        <strain evidence="2 3">DSM 100880</strain>
    </source>
</reference>
<feature type="transmembrane region" description="Helical" evidence="1">
    <location>
        <begin position="7"/>
        <end position="38"/>
    </location>
</feature>
<keyword evidence="1" id="KW-1133">Transmembrane helix</keyword>